<protein>
    <submittedName>
        <fullName evidence="10">Two component transcriptional regulator, winged helix family</fullName>
    </submittedName>
</protein>
<dbReference type="Pfam" id="PF00072">
    <property type="entry name" value="Response_reg"/>
    <property type="match status" value="1"/>
</dbReference>
<accession>A0A0G1JQK6</accession>
<dbReference type="PROSITE" id="PS50110">
    <property type="entry name" value="RESPONSE_REGULATORY"/>
    <property type="match status" value="1"/>
</dbReference>
<keyword evidence="5" id="KW-0804">Transcription</keyword>
<dbReference type="InterPro" id="IPR001789">
    <property type="entry name" value="Sig_transdc_resp-reg_receiver"/>
</dbReference>
<feature type="DNA-binding region" description="OmpR/PhoB-type" evidence="7">
    <location>
        <begin position="124"/>
        <end position="218"/>
    </location>
</feature>
<gene>
    <name evidence="10" type="ORF">UW37_C0028G0011</name>
</gene>
<dbReference type="SMART" id="SM00448">
    <property type="entry name" value="REC"/>
    <property type="match status" value="1"/>
</dbReference>
<dbReference type="GO" id="GO:0006355">
    <property type="term" value="P:regulation of DNA-templated transcription"/>
    <property type="evidence" value="ECO:0007669"/>
    <property type="project" value="InterPro"/>
</dbReference>
<dbReference type="GO" id="GO:0000156">
    <property type="term" value="F:phosphorelay response regulator activity"/>
    <property type="evidence" value="ECO:0007669"/>
    <property type="project" value="TreeGrafter"/>
</dbReference>
<dbReference type="FunFam" id="1.10.10.10:FF:000005">
    <property type="entry name" value="Two-component system response regulator"/>
    <property type="match status" value="1"/>
</dbReference>
<keyword evidence="3" id="KW-0805">Transcription regulation</keyword>
<dbReference type="Proteomes" id="UP000034063">
    <property type="component" value="Unassembled WGS sequence"/>
</dbReference>
<dbReference type="InterPro" id="IPR039420">
    <property type="entry name" value="WalR-like"/>
</dbReference>
<evidence type="ECO:0000313" key="11">
    <source>
        <dbReference type="Proteomes" id="UP000034063"/>
    </source>
</evidence>
<evidence type="ECO:0000256" key="5">
    <source>
        <dbReference type="ARBA" id="ARBA00023163"/>
    </source>
</evidence>
<dbReference type="AlphaFoldDB" id="A0A0G1JQK6"/>
<dbReference type="GO" id="GO:0000976">
    <property type="term" value="F:transcription cis-regulatory region binding"/>
    <property type="evidence" value="ECO:0007669"/>
    <property type="project" value="TreeGrafter"/>
</dbReference>
<dbReference type="SUPFAM" id="SSF46894">
    <property type="entry name" value="C-terminal effector domain of the bipartite response regulators"/>
    <property type="match status" value="1"/>
</dbReference>
<dbReference type="FunFam" id="3.40.50.2300:FF:000001">
    <property type="entry name" value="DNA-binding response regulator PhoB"/>
    <property type="match status" value="1"/>
</dbReference>
<dbReference type="Gene3D" id="6.10.250.690">
    <property type="match status" value="1"/>
</dbReference>
<evidence type="ECO:0000259" key="8">
    <source>
        <dbReference type="PROSITE" id="PS50110"/>
    </source>
</evidence>
<dbReference type="SMART" id="SM00862">
    <property type="entry name" value="Trans_reg_C"/>
    <property type="match status" value="1"/>
</dbReference>
<comment type="caution">
    <text evidence="10">The sequence shown here is derived from an EMBL/GenBank/DDBJ whole genome shotgun (WGS) entry which is preliminary data.</text>
</comment>
<feature type="domain" description="Response regulatory" evidence="8">
    <location>
        <begin position="2"/>
        <end position="116"/>
    </location>
</feature>
<dbReference type="PANTHER" id="PTHR48111">
    <property type="entry name" value="REGULATOR OF RPOS"/>
    <property type="match status" value="1"/>
</dbReference>
<dbReference type="GO" id="GO:0005829">
    <property type="term" value="C:cytosol"/>
    <property type="evidence" value="ECO:0007669"/>
    <property type="project" value="TreeGrafter"/>
</dbReference>
<dbReference type="InterPro" id="IPR036388">
    <property type="entry name" value="WH-like_DNA-bd_sf"/>
</dbReference>
<dbReference type="Pfam" id="PF00486">
    <property type="entry name" value="Trans_reg_C"/>
    <property type="match status" value="1"/>
</dbReference>
<evidence type="ECO:0000256" key="1">
    <source>
        <dbReference type="ARBA" id="ARBA00022553"/>
    </source>
</evidence>
<dbReference type="InterPro" id="IPR011006">
    <property type="entry name" value="CheY-like_superfamily"/>
</dbReference>
<dbReference type="PROSITE" id="PS51755">
    <property type="entry name" value="OMPR_PHOB"/>
    <property type="match status" value="1"/>
</dbReference>
<evidence type="ECO:0000256" key="6">
    <source>
        <dbReference type="PROSITE-ProRule" id="PRU00169"/>
    </source>
</evidence>
<evidence type="ECO:0000256" key="2">
    <source>
        <dbReference type="ARBA" id="ARBA00023012"/>
    </source>
</evidence>
<dbReference type="Gene3D" id="3.40.50.2300">
    <property type="match status" value="1"/>
</dbReference>
<evidence type="ECO:0000256" key="3">
    <source>
        <dbReference type="ARBA" id="ARBA00023015"/>
    </source>
</evidence>
<dbReference type="EMBL" id="LCIB01000028">
    <property type="protein sequence ID" value="KKT46232.1"/>
    <property type="molecule type" value="Genomic_DNA"/>
</dbReference>
<reference evidence="10 11" key="1">
    <citation type="journal article" date="2015" name="Nature">
        <title>rRNA introns, odd ribosomes, and small enigmatic genomes across a large radiation of phyla.</title>
        <authorList>
            <person name="Brown C.T."/>
            <person name="Hug L.A."/>
            <person name="Thomas B.C."/>
            <person name="Sharon I."/>
            <person name="Castelle C.J."/>
            <person name="Singh A."/>
            <person name="Wilkins M.J."/>
            <person name="Williams K.H."/>
            <person name="Banfield J.F."/>
        </authorList>
    </citation>
    <scope>NUCLEOTIDE SEQUENCE [LARGE SCALE GENOMIC DNA]</scope>
</reference>
<organism evidence="10 11">
    <name type="scientific">Candidatus Gottesmanbacteria bacterium GW2011_GWA2_44_17</name>
    <dbReference type="NCBI Taxonomy" id="1618444"/>
    <lineage>
        <taxon>Bacteria</taxon>
        <taxon>Candidatus Gottesmaniibacteriota</taxon>
    </lineage>
</organism>
<sequence>MRILVVEDEYRIASNIKTGLNQENYAVDVVYDGNKGYDLASTEDYDLIVLDLRLPGKSGLEICRDLRSAKIQTPILLLTAKSQTQDKVIGLDSGADDYLTKPFAFEELLARIRALTRRPRPALGPVLEAKGLTLDSKNFTVKRSGKTVNLSAKEFALLEYLLRNKGKVLTKEKIIAHVWDYDADILRNTVEVNIKNLRRKLGRPELIQTRRGFGYKID</sequence>
<evidence type="ECO:0000256" key="7">
    <source>
        <dbReference type="PROSITE-ProRule" id="PRU01091"/>
    </source>
</evidence>
<dbReference type="InterPro" id="IPR001867">
    <property type="entry name" value="OmpR/PhoB-type_DNA-bd"/>
</dbReference>
<evidence type="ECO:0000256" key="4">
    <source>
        <dbReference type="ARBA" id="ARBA00023125"/>
    </source>
</evidence>
<dbReference type="Gene3D" id="1.10.10.10">
    <property type="entry name" value="Winged helix-like DNA-binding domain superfamily/Winged helix DNA-binding domain"/>
    <property type="match status" value="1"/>
</dbReference>
<feature type="domain" description="OmpR/PhoB-type" evidence="9">
    <location>
        <begin position="124"/>
        <end position="218"/>
    </location>
</feature>
<feature type="modified residue" description="4-aspartylphosphate" evidence="6">
    <location>
        <position position="51"/>
    </location>
</feature>
<dbReference type="PANTHER" id="PTHR48111:SF22">
    <property type="entry name" value="REGULATOR OF RPOS"/>
    <property type="match status" value="1"/>
</dbReference>
<evidence type="ECO:0000259" key="9">
    <source>
        <dbReference type="PROSITE" id="PS51755"/>
    </source>
</evidence>
<name>A0A0G1JQK6_9BACT</name>
<keyword evidence="4 7" id="KW-0238">DNA-binding</keyword>
<dbReference type="SUPFAM" id="SSF52172">
    <property type="entry name" value="CheY-like"/>
    <property type="match status" value="1"/>
</dbReference>
<keyword evidence="2" id="KW-0902">Two-component regulatory system</keyword>
<dbReference type="CDD" id="cd00383">
    <property type="entry name" value="trans_reg_C"/>
    <property type="match status" value="1"/>
</dbReference>
<keyword evidence="1 6" id="KW-0597">Phosphoprotein</keyword>
<proteinExistence type="predicted"/>
<dbReference type="GO" id="GO:0032993">
    <property type="term" value="C:protein-DNA complex"/>
    <property type="evidence" value="ECO:0007669"/>
    <property type="project" value="TreeGrafter"/>
</dbReference>
<evidence type="ECO:0000313" key="10">
    <source>
        <dbReference type="EMBL" id="KKT46232.1"/>
    </source>
</evidence>
<dbReference type="InterPro" id="IPR016032">
    <property type="entry name" value="Sig_transdc_resp-reg_C-effctor"/>
</dbReference>